<organism evidence="1">
    <name type="scientific">Mucor ambiguus</name>
    <dbReference type="NCBI Taxonomy" id="91626"/>
    <lineage>
        <taxon>Eukaryota</taxon>
        <taxon>Fungi</taxon>
        <taxon>Fungi incertae sedis</taxon>
        <taxon>Mucoromycota</taxon>
        <taxon>Mucoromycotina</taxon>
        <taxon>Mucoromycetes</taxon>
        <taxon>Mucorales</taxon>
        <taxon>Mucorineae</taxon>
        <taxon>Mucoraceae</taxon>
        <taxon>Mucor</taxon>
    </lineage>
</organism>
<sequence>MRLTSSGLLHKIIPTKTTARNACEEGRKLKESSAALQLPDIWLKANTREHLPHTQVSKLNTGCKTFDFSLANQNDYYHDILVPHANELNPFLSQAISSIGSKKMTLEEIKRWLQRNVKNRTKTKDIELCLENCSIFSKVIEGGIVYWRLEYDRLEWQSYGQDIIDTGVAGGIEFWRDQHPMVNM</sequence>
<name>A0A0C9LZE3_9FUNG</name>
<dbReference type="EMBL" id="DF836290">
    <property type="protein sequence ID" value="GAN00581.1"/>
    <property type="molecule type" value="Genomic_DNA"/>
</dbReference>
<protein>
    <submittedName>
        <fullName evidence="1">Uncharacterized protein</fullName>
    </submittedName>
</protein>
<evidence type="ECO:0000313" key="2">
    <source>
        <dbReference type="Proteomes" id="UP000053815"/>
    </source>
</evidence>
<reference evidence="1" key="1">
    <citation type="submission" date="2014-09" db="EMBL/GenBank/DDBJ databases">
        <title>Draft genome sequence of an oleaginous Mucoromycotina fungus Mucor ambiguus NBRC6742.</title>
        <authorList>
            <person name="Takeda I."/>
            <person name="Yamane N."/>
            <person name="Morita T."/>
            <person name="Tamano K."/>
            <person name="Machida M."/>
            <person name="Baker S."/>
            <person name="Koike H."/>
        </authorList>
    </citation>
    <scope>NUCLEOTIDE SEQUENCE</scope>
    <source>
        <strain evidence="1">NBRC 6742</strain>
    </source>
</reference>
<dbReference type="OrthoDB" id="2253044at2759"/>
<dbReference type="Proteomes" id="UP000053815">
    <property type="component" value="Unassembled WGS sequence"/>
</dbReference>
<keyword evidence="2" id="KW-1185">Reference proteome</keyword>
<accession>A0A0C9LZE3</accession>
<proteinExistence type="predicted"/>
<dbReference type="AlphaFoldDB" id="A0A0C9LZE3"/>
<gene>
    <name evidence="1" type="ORF">MAM1_0001c00003</name>
</gene>
<evidence type="ECO:0000313" key="1">
    <source>
        <dbReference type="EMBL" id="GAN00581.1"/>
    </source>
</evidence>